<accession>A0A8S5MDX9</accession>
<name>A0A8S5MDX9_9CAUD</name>
<organism evidence="1">
    <name type="scientific">Siphoviridae sp. ctYh54</name>
    <dbReference type="NCBI Taxonomy" id="2826379"/>
    <lineage>
        <taxon>Viruses</taxon>
        <taxon>Duplodnaviria</taxon>
        <taxon>Heunggongvirae</taxon>
        <taxon>Uroviricota</taxon>
        <taxon>Caudoviricetes</taxon>
    </lineage>
</organism>
<dbReference type="EMBL" id="BK014884">
    <property type="protein sequence ID" value="DAD80533.1"/>
    <property type="molecule type" value="Genomic_DNA"/>
</dbReference>
<protein>
    <submittedName>
        <fullName evidence="1">Uncharacterized protein</fullName>
    </submittedName>
</protein>
<proteinExistence type="predicted"/>
<sequence length="42" mass="4720">MLRGTTTVVTTVTTTLMYEIFINHYDLDQSTLLTKIIANTGE</sequence>
<reference evidence="1" key="1">
    <citation type="journal article" date="2021" name="Proc. Natl. Acad. Sci. U.S.A.">
        <title>A Catalog of Tens of Thousands of Viruses from Human Metagenomes Reveals Hidden Associations with Chronic Diseases.</title>
        <authorList>
            <person name="Tisza M.J."/>
            <person name="Buck C.B."/>
        </authorList>
    </citation>
    <scope>NUCLEOTIDE SEQUENCE</scope>
    <source>
        <strain evidence="1">CtYh54</strain>
    </source>
</reference>
<evidence type="ECO:0000313" key="1">
    <source>
        <dbReference type="EMBL" id="DAD80533.1"/>
    </source>
</evidence>